<reference evidence="1" key="2">
    <citation type="submission" date="2021-04" db="EMBL/GenBank/DDBJ databases">
        <authorList>
            <person name="Gilroy R."/>
        </authorList>
    </citation>
    <scope>NUCLEOTIDE SEQUENCE</scope>
    <source>
        <strain evidence="1">23274</strain>
    </source>
</reference>
<evidence type="ECO:0000313" key="2">
    <source>
        <dbReference type="Proteomes" id="UP000824202"/>
    </source>
</evidence>
<comment type="caution">
    <text evidence="1">The sequence shown here is derived from an EMBL/GenBank/DDBJ whole genome shotgun (WGS) entry which is preliminary data.</text>
</comment>
<proteinExistence type="predicted"/>
<name>A0A9D1UYM6_9BACT</name>
<reference evidence="1" key="1">
    <citation type="journal article" date="2021" name="PeerJ">
        <title>Extensive microbial diversity within the chicken gut microbiome revealed by metagenomics and culture.</title>
        <authorList>
            <person name="Gilroy R."/>
            <person name="Ravi A."/>
            <person name="Getino M."/>
            <person name="Pursley I."/>
            <person name="Horton D.L."/>
            <person name="Alikhan N.F."/>
            <person name="Baker D."/>
            <person name="Gharbi K."/>
            <person name="Hall N."/>
            <person name="Watson M."/>
            <person name="Adriaenssens E.M."/>
            <person name="Foster-Nyarko E."/>
            <person name="Jarju S."/>
            <person name="Secka A."/>
            <person name="Antonio M."/>
            <person name="Oren A."/>
            <person name="Chaudhuri R.R."/>
            <person name="La Ragione R."/>
            <person name="Hildebrand F."/>
            <person name="Pallen M.J."/>
        </authorList>
    </citation>
    <scope>NUCLEOTIDE SEQUENCE</scope>
    <source>
        <strain evidence="1">23274</strain>
    </source>
</reference>
<protein>
    <submittedName>
        <fullName evidence="1">Uncharacterized protein</fullName>
    </submittedName>
</protein>
<evidence type="ECO:0000313" key="1">
    <source>
        <dbReference type="EMBL" id="HIX02900.1"/>
    </source>
</evidence>
<dbReference type="AlphaFoldDB" id="A0A9D1UYM6"/>
<accession>A0A9D1UYM6</accession>
<dbReference type="Proteomes" id="UP000824202">
    <property type="component" value="Unassembled WGS sequence"/>
</dbReference>
<dbReference type="EMBL" id="DXFT01000043">
    <property type="protein sequence ID" value="HIX02900.1"/>
    <property type="molecule type" value="Genomic_DNA"/>
</dbReference>
<sequence length="224" mass="25453">MGIFESTLFEKLRKSTGNVTTYVSGGQQIVRAKSSFRKDRKSKAQLRQRNRMQTLKDIWGDFRALTPEGFCTTSLKTAWNRFVQANLMREGMERGLSETADWLNVSIAQGPLLPPLLTAKIDGETKTITFRWQRQPDRPNCIGTDRLFGAVIDIGETDCMYWELGTRENDGEMTVPLPKDFKRKRMAVYGYAKNAAGTRTSNSLGLAIWEKNSKKKQRSKAKSD</sequence>
<organism evidence="1 2">
    <name type="scientific">Candidatus Odoribacter faecigallinarum</name>
    <dbReference type="NCBI Taxonomy" id="2838706"/>
    <lineage>
        <taxon>Bacteria</taxon>
        <taxon>Pseudomonadati</taxon>
        <taxon>Bacteroidota</taxon>
        <taxon>Bacteroidia</taxon>
        <taxon>Bacteroidales</taxon>
        <taxon>Odoribacteraceae</taxon>
        <taxon>Odoribacter</taxon>
    </lineage>
</organism>
<gene>
    <name evidence="1" type="ORF">H9863_02130</name>
</gene>